<dbReference type="AlphaFoldDB" id="A0A2M7THC6"/>
<evidence type="ECO:0000313" key="3">
    <source>
        <dbReference type="Proteomes" id="UP000228920"/>
    </source>
</evidence>
<sequence>MDKSNTFTHVLHRIQFAISLPNMKSRITSKTRLENKSGSETVNVDKEPVEGSLDKESGFRFATLDDVDQLISWFESEMGVEHSAADLEEYRVDFLKILSNEKLHVRIIRENGDDVGWVLEEESELPYEFEVLEVINAGDNDMSIEEILELFETDDPAVTWININAIELLSDARGKGIGQKAIDELLTEYESKRVSLVTFHTQMKNEAMIQIAKKSGFALLHVPDAKGEDGKPVSDDGRIFAIKAFRK</sequence>
<dbReference type="EMBL" id="PFNL01000131">
    <property type="protein sequence ID" value="PIZ45564.1"/>
    <property type="molecule type" value="Genomic_DNA"/>
</dbReference>
<organism evidence="2 3">
    <name type="scientific">candidate division WWE3 bacterium CG_4_10_14_0_2_um_filter_41_14</name>
    <dbReference type="NCBI Taxonomy" id="1975072"/>
    <lineage>
        <taxon>Bacteria</taxon>
        <taxon>Katanobacteria</taxon>
    </lineage>
</organism>
<dbReference type="Proteomes" id="UP000228920">
    <property type="component" value="Unassembled WGS sequence"/>
</dbReference>
<dbReference type="GO" id="GO:0016747">
    <property type="term" value="F:acyltransferase activity, transferring groups other than amino-acyl groups"/>
    <property type="evidence" value="ECO:0007669"/>
    <property type="project" value="InterPro"/>
</dbReference>
<dbReference type="InterPro" id="IPR000182">
    <property type="entry name" value="GNAT_dom"/>
</dbReference>
<evidence type="ECO:0000259" key="1">
    <source>
        <dbReference type="PROSITE" id="PS51186"/>
    </source>
</evidence>
<name>A0A2M7THC6_UNCKA</name>
<reference evidence="3" key="1">
    <citation type="submission" date="2017-09" db="EMBL/GenBank/DDBJ databases">
        <title>Depth-based differentiation of microbial function through sediment-hosted aquifers and enrichment of novel symbionts in the deep terrestrial subsurface.</title>
        <authorList>
            <person name="Probst A.J."/>
            <person name="Ladd B."/>
            <person name="Jarett J.K."/>
            <person name="Geller-Mcgrath D.E."/>
            <person name="Sieber C.M.K."/>
            <person name="Emerson J.B."/>
            <person name="Anantharaman K."/>
            <person name="Thomas B.C."/>
            <person name="Malmstrom R."/>
            <person name="Stieglmeier M."/>
            <person name="Klingl A."/>
            <person name="Woyke T."/>
            <person name="Ryan C.M."/>
            <person name="Banfield J.F."/>
        </authorList>
    </citation>
    <scope>NUCLEOTIDE SEQUENCE [LARGE SCALE GENOMIC DNA]</scope>
</reference>
<gene>
    <name evidence="2" type="ORF">COY32_05110</name>
</gene>
<accession>A0A2M7THC6</accession>
<comment type="caution">
    <text evidence="2">The sequence shown here is derived from an EMBL/GenBank/DDBJ whole genome shotgun (WGS) entry which is preliminary data.</text>
</comment>
<feature type="domain" description="N-acetyltransferase" evidence="1">
    <location>
        <begin position="57"/>
        <end position="234"/>
    </location>
</feature>
<dbReference type="PROSITE" id="PS51186">
    <property type="entry name" value="GNAT"/>
    <property type="match status" value="1"/>
</dbReference>
<dbReference type="Gene3D" id="3.40.630.30">
    <property type="match status" value="1"/>
</dbReference>
<dbReference type="Pfam" id="PF00583">
    <property type="entry name" value="Acetyltransf_1"/>
    <property type="match status" value="1"/>
</dbReference>
<dbReference type="InterPro" id="IPR016181">
    <property type="entry name" value="Acyl_CoA_acyltransferase"/>
</dbReference>
<evidence type="ECO:0000313" key="2">
    <source>
        <dbReference type="EMBL" id="PIZ45564.1"/>
    </source>
</evidence>
<protein>
    <recommendedName>
        <fullName evidence="1">N-acetyltransferase domain-containing protein</fullName>
    </recommendedName>
</protein>
<proteinExistence type="predicted"/>
<dbReference type="SUPFAM" id="SSF55729">
    <property type="entry name" value="Acyl-CoA N-acyltransferases (Nat)"/>
    <property type="match status" value="1"/>
</dbReference>